<dbReference type="InterPro" id="IPR050857">
    <property type="entry name" value="D-2-hydroxyacid_DH"/>
</dbReference>
<evidence type="ECO:0000256" key="4">
    <source>
        <dbReference type="RuleBase" id="RU003719"/>
    </source>
</evidence>
<keyword evidence="3" id="KW-0520">NAD</keyword>
<feature type="region of interest" description="Disordered" evidence="5">
    <location>
        <begin position="299"/>
        <end position="318"/>
    </location>
</feature>
<proteinExistence type="inferred from homology"/>
<dbReference type="Pfam" id="PF02826">
    <property type="entry name" value="2-Hacid_dh_C"/>
    <property type="match status" value="1"/>
</dbReference>
<gene>
    <name evidence="8" type="ORF">ACG00Y_14295</name>
</gene>
<dbReference type="PANTHER" id="PTHR42789:SF1">
    <property type="entry name" value="D-ISOMER SPECIFIC 2-HYDROXYACID DEHYDROGENASE FAMILY PROTEIN (AFU_ORTHOLOGUE AFUA_6G10090)"/>
    <property type="match status" value="1"/>
</dbReference>
<name>A0ABW7F3L8_9BURK</name>
<evidence type="ECO:0000259" key="7">
    <source>
        <dbReference type="Pfam" id="PF02826"/>
    </source>
</evidence>
<sequence length="318" mass="33680">MSVLILEPLEAEVVQWLAERHDARFAPELVGDHDGLLDALRDFRALVAPPEVRVDAGLLRAVPALRVIGRASGGAENIDIEACRKAGVEVVRSQASTASAEAEFAVGALLSLLRRVPVEGSDGLKVGRELGCSTIGLLGLTPAAQVLAQLLQAFGARVVGYDPALHPSDSTWARWGIEALSLSQLMTQSDGLVLLLPYFDRFRGLVGERQLEGARPGQVLVGLSQSGLVDEAALARALRSGKLLAAWFDSLEPGWLESGRPLHGLAQLQVTPRLAGTTRESRVRAAWAVARGIDELLGPARSGAKPPAKPPAKASLAY</sequence>
<dbReference type="InterPro" id="IPR006139">
    <property type="entry name" value="D-isomer_2_OHA_DH_cat_dom"/>
</dbReference>
<dbReference type="InterPro" id="IPR006140">
    <property type="entry name" value="D-isomer_DH_NAD-bd"/>
</dbReference>
<protein>
    <submittedName>
        <fullName evidence="8">NAD(P)-dependent oxidoreductase</fullName>
    </submittedName>
</protein>
<feature type="domain" description="D-isomer specific 2-hydroxyacid dehydrogenase NAD-binding" evidence="7">
    <location>
        <begin position="125"/>
        <end position="274"/>
    </location>
</feature>
<dbReference type="RefSeq" id="WP_394479893.1">
    <property type="nucleotide sequence ID" value="NZ_JBIGHV010000005.1"/>
</dbReference>
<organism evidence="8 9">
    <name type="scientific">Pelomonas parva</name>
    <dbReference type="NCBI Taxonomy" id="3299032"/>
    <lineage>
        <taxon>Bacteria</taxon>
        <taxon>Pseudomonadati</taxon>
        <taxon>Pseudomonadota</taxon>
        <taxon>Betaproteobacteria</taxon>
        <taxon>Burkholderiales</taxon>
        <taxon>Sphaerotilaceae</taxon>
        <taxon>Roseateles</taxon>
    </lineage>
</organism>
<keyword evidence="2 4" id="KW-0560">Oxidoreductase</keyword>
<dbReference type="PANTHER" id="PTHR42789">
    <property type="entry name" value="D-ISOMER SPECIFIC 2-HYDROXYACID DEHYDROGENASE FAMILY PROTEIN (AFU_ORTHOLOGUE AFUA_6G10090)"/>
    <property type="match status" value="1"/>
</dbReference>
<evidence type="ECO:0000313" key="9">
    <source>
        <dbReference type="Proteomes" id="UP001606210"/>
    </source>
</evidence>
<dbReference type="SUPFAM" id="SSF51735">
    <property type="entry name" value="NAD(P)-binding Rossmann-fold domains"/>
    <property type="match status" value="1"/>
</dbReference>
<reference evidence="8 9" key="1">
    <citation type="submission" date="2024-08" db="EMBL/GenBank/DDBJ databases">
        <authorList>
            <person name="Lu H."/>
        </authorList>
    </citation>
    <scope>NUCLEOTIDE SEQUENCE [LARGE SCALE GENOMIC DNA]</scope>
    <source>
        <strain evidence="8 9">LYH14W</strain>
    </source>
</reference>
<accession>A0ABW7F3L8</accession>
<comment type="caution">
    <text evidence="8">The sequence shown here is derived from an EMBL/GenBank/DDBJ whole genome shotgun (WGS) entry which is preliminary data.</text>
</comment>
<dbReference type="EMBL" id="JBIGHV010000005">
    <property type="protein sequence ID" value="MFG6431096.1"/>
    <property type="molecule type" value="Genomic_DNA"/>
</dbReference>
<comment type="similarity">
    <text evidence="1 4">Belongs to the D-isomer specific 2-hydroxyacid dehydrogenase family.</text>
</comment>
<dbReference type="InterPro" id="IPR036291">
    <property type="entry name" value="NAD(P)-bd_dom_sf"/>
</dbReference>
<evidence type="ECO:0000256" key="5">
    <source>
        <dbReference type="SAM" id="MobiDB-lite"/>
    </source>
</evidence>
<evidence type="ECO:0000259" key="6">
    <source>
        <dbReference type="Pfam" id="PF00389"/>
    </source>
</evidence>
<evidence type="ECO:0000313" key="8">
    <source>
        <dbReference type="EMBL" id="MFG6431096.1"/>
    </source>
</evidence>
<evidence type="ECO:0000256" key="2">
    <source>
        <dbReference type="ARBA" id="ARBA00023002"/>
    </source>
</evidence>
<dbReference type="Proteomes" id="UP001606210">
    <property type="component" value="Unassembled WGS sequence"/>
</dbReference>
<feature type="domain" description="D-isomer specific 2-hydroxyacid dehydrogenase catalytic" evidence="6">
    <location>
        <begin position="3"/>
        <end position="295"/>
    </location>
</feature>
<dbReference type="Pfam" id="PF00389">
    <property type="entry name" value="2-Hacid_dh"/>
    <property type="match status" value="1"/>
</dbReference>
<keyword evidence="9" id="KW-1185">Reference proteome</keyword>
<evidence type="ECO:0000256" key="1">
    <source>
        <dbReference type="ARBA" id="ARBA00005854"/>
    </source>
</evidence>
<dbReference type="Gene3D" id="3.40.50.720">
    <property type="entry name" value="NAD(P)-binding Rossmann-like Domain"/>
    <property type="match status" value="2"/>
</dbReference>
<evidence type="ECO:0000256" key="3">
    <source>
        <dbReference type="ARBA" id="ARBA00023027"/>
    </source>
</evidence>
<dbReference type="SUPFAM" id="SSF52283">
    <property type="entry name" value="Formate/glycerate dehydrogenase catalytic domain-like"/>
    <property type="match status" value="1"/>
</dbReference>